<keyword evidence="1" id="KW-1133">Transmembrane helix</keyword>
<evidence type="ECO:0000256" key="1">
    <source>
        <dbReference type="SAM" id="Phobius"/>
    </source>
</evidence>
<feature type="transmembrane region" description="Helical" evidence="1">
    <location>
        <begin position="310"/>
        <end position="328"/>
    </location>
</feature>
<feature type="transmembrane region" description="Helical" evidence="1">
    <location>
        <begin position="171"/>
        <end position="188"/>
    </location>
</feature>
<dbReference type="RefSeq" id="WP_344508848.1">
    <property type="nucleotide sequence ID" value="NZ_BAAAQD010000020.1"/>
</dbReference>
<sequence>MGKQRSLPAVRPVGQDHRATPFELFFDLVYVFATTQITGFLAHEHSAYGVLQGLLILALLWGTWSGYTWLGNHSRADKGLLRAGMVGAMAAMFVVALTIPEAWHDTPGGLYGPVVLVCAYVLVRWVHLTVYAVAATGDAGLRHQIAVTWLPLLAGAALLLCGVLLGGWAQVLLFAVALLVDWAGIYLTARHGNWRLHSPVHLAERHGLFIILVLGESVVAIGVGAADQPIGVPLVVAAVLGVGAAVCLWWLYFDVVAPAAQRRLGDVRGRARVSLAVDAYTYGHFPLIAGIVLVALGVEGVVAHAGESRPLGAFSALSLFGGAALYLIGHLLFERLMHHAWNPPRLVTAGALVAACPAAAVLAPIAALAGLVTILTVLIIVETVRHERSPRAVAQPIEAPAGTTEIEEDRASICEH</sequence>
<evidence type="ECO:0000313" key="3">
    <source>
        <dbReference type="Proteomes" id="UP001501470"/>
    </source>
</evidence>
<gene>
    <name evidence="2" type="ORF">GCM10009827_081440</name>
</gene>
<feature type="transmembrane region" description="Helical" evidence="1">
    <location>
        <begin position="208"/>
        <end position="226"/>
    </location>
</feature>
<organism evidence="2 3">
    <name type="scientific">Dactylosporangium maewongense</name>
    <dbReference type="NCBI Taxonomy" id="634393"/>
    <lineage>
        <taxon>Bacteria</taxon>
        <taxon>Bacillati</taxon>
        <taxon>Actinomycetota</taxon>
        <taxon>Actinomycetes</taxon>
        <taxon>Micromonosporales</taxon>
        <taxon>Micromonosporaceae</taxon>
        <taxon>Dactylosporangium</taxon>
    </lineage>
</organism>
<feature type="transmembrane region" description="Helical" evidence="1">
    <location>
        <begin position="273"/>
        <end position="298"/>
    </location>
</feature>
<feature type="transmembrane region" description="Helical" evidence="1">
    <location>
        <begin position="349"/>
        <end position="381"/>
    </location>
</feature>
<keyword evidence="1" id="KW-0472">Membrane</keyword>
<keyword evidence="1" id="KW-0812">Transmembrane</keyword>
<dbReference type="InterPro" id="IPR010640">
    <property type="entry name" value="Low_temperature_requirement_A"/>
</dbReference>
<accession>A0ABN2BWE7</accession>
<comment type="caution">
    <text evidence="2">The sequence shown here is derived from an EMBL/GenBank/DDBJ whole genome shotgun (WGS) entry which is preliminary data.</text>
</comment>
<dbReference type="PANTHER" id="PTHR36840">
    <property type="entry name" value="BLL5714 PROTEIN"/>
    <property type="match status" value="1"/>
</dbReference>
<feature type="transmembrane region" description="Helical" evidence="1">
    <location>
        <begin position="79"/>
        <end position="99"/>
    </location>
</feature>
<feature type="transmembrane region" description="Helical" evidence="1">
    <location>
        <begin position="232"/>
        <end position="252"/>
    </location>
</feature>
<protein>
    <submittedName>
        <fullName evidence="2">Low temperature requirement protein A</fullName>
    </submittedName>
</protein>
<dbReference type="Pfam" id="PF06772">
    <property type="entry name" value="LtrA"/>
    <property type="match status" value="1"/>
</dbReference>
<dbReference type="EMBL" id="BAAAQD010000020">
    <property type="protein sequence ID" value="GAA1548786.1"/>
    <property type="molecule type" value="Genomic_DNA"/>
</dbReference>
<feature type="transmembrane region" description="Helical" evidence="1">
    <location>
        <begin position="47"/>
        <end position="67"/>
    </location>
</feature>
<keyword evidence="3" id="KW-1185">Reference proteome</keyword>
<dbReference type="PANTHER" id="PTHR36840:SF1">
    <property type="entry name" value="BLL5714 PROTEIN"/>
    <property type="match status" value="1"/>
</dbReference>
<name>A0ABN2BWE7_9ACTN</name>
<evidence type="ECO:0000313" key="2">
    <source>
        <dbReference type="EMBL" id="GAA1548786.1"/>
    </source>
</evidence>
<feature type="transmembrane region" description="Helical" evidence="1">
    <location>
        <begin position="146"/>
        <end position="165"/>
    </location>
</feature>
<dbReference type="Proteomes" id="UP001501470">
    <property type="component" value="Unassembled WGS sequence"/>
</dbReference>
<reference evidence="2 3" key="1">
    <citation type="journal article" date="2019" name="Int. J. Syst. Evol. Microbiol.">
        <title>The Global Catalogue of Microorganisms (GCM) 10K type strain sequencing project: providing services to taxonomists for standard genome sequencing and annotation.</title>
        <authorList>
            <consortium name="The Broad Institute Genomics Platform"/>
            <consortium name="The Broad Institute Genome Sequencing Center for Infectious Disease"/>
            <person name="Wu L."/>
            <person name="Ma J."/>
        </authorList>
    </citation>
    <scope>NUCLEOTIDE SEQUENCE [LARGE SCALE GENOMIC DNA]</scope>
    <source>
        <strain evidence="2 3">JCM 15933</strain>
    </source>
</reference>
<feature type="transmembrane region" description="Helical" evidence="1">
    <location>
        <begin position="111"/>
        <end position="134"/>
    </location>
</feature>
<proteinExistence type="predicted"/>
<feature type="transmembrane region" description="Helical" evidence="1">
    <location>
        <begin position="21"/>
        <end position="41"/>
    </location>
</feature>